<proteinExistence type="predicted"/>
<organism evidence="3 4">
    <name type="scientific">Carnegiea gigantea</name>
    <dbReference type="NCBI Taxonomy" id="171969"/>
    <lineage>
        <taxon>Eukaryota</taxon>
        <taxon>Viridiplantae</taxon>
        <taxon>Streptophyta</taxon>
        <taxon>Embryophyta</taxon>
        <taxon>Tracheophyta</taxon>
        <taxon>Spermatophyta</taxon>
        <taxon>Magnoliopsida</taxon>
        <taxon>eudicotyledons</taxon>
        <taxon>Gunneridae</taxon>
        <taxon>Pentapetalae</taxon>
        <taxon>Caryophyllales</taxon>
        <taxon>Cactineae</taxon>
        <taxon>Cactaceae</taxon>
        <taxon>Cactoideae</taxon>
        <taxon>Echinocereeae</taxon>
        <taxon>Carnegiea</taxon>
    </lineage>
</organism>
<keyword evidence="4" id="KW-1185">Reference proteome</keyword>
<keyword evidence="2" id="KW-1133">Transmembrane helix</keyword>
<keyword evidence="2" id="KW-0472">Membrane</keyword>
<dbReference type="AlphaFoldDB" id="A0A9Q1GWM0"/>
<evidence type="ECO:0000313" key="3">
    <source>
        <dbReference type="EMBL" id="KAJ8426534.1"/>
    </source>
</evidence>
<evidence type="ECO:0000313" key="4">
    <source>
        <dbReference type="Proteomes" id="UP001153076"/>
    </source>
</evidence>
<sequence>MRLRETWLVFGIMLVIPMYMLALNARTMYHFIVQQLQHSQITPPVDHVIAPSTNVSENECKDFSAYLSSKLGSRYQLDVPSLNAINVGLGGLEAYDLRDPSQYIGASSYDYGREFGEGNLGGVNESEDDDSLDANCDAKNMHEASEEEEWNESLVDSDECSRNDGSDADELLNADLRIKYLHTLMLMLRMMMETLLKMCGAKCIKMEIYRQETLMVKC</sequence>
<evidence type="ECO:0000256" key="2">
    <source>
        <dbReference type="SAM" id="Phobius"/>
    </source>
</evidence>
<protein>
    <submittedName>
        <fullName evidence="3">Uncharacterized protein</fullName>
    </submittedName>
</protein>
<reference evidence="3" key="1">
    <citation type="submission" date="2022-04" db="EMBL/GenBank/DDBJ databases">
        <title>Carnegiea gigantea Genome sequencing and assembly v2.</title>
        <authorList>
            <person name="Copetti D."/>
            <person name="Sanderson M.J."/>
            <person name="Burquez A."/>
            <person name="Wojciechowski M.F."/>
        </authorList>
    </citation>
    <scope>NUCLEOTIDE SEQUENCE</scope>
    <source>
        <strain evidence="3">SGP5-SGP5p</strain>
        <tissue evidence="3">Aerial part</tissue>
    </source>
</reference>
<feature type="transmembrane region" description="Helical" evidence="2">
    <location>
        <begin position="6"/>
        <end position="25"/>
    </location>
</feature>
<comment type="caution">
    <text evidence="3">The sequence shown here is derived from an EMBL/GenBank/DDBJ whole genome shotgun (WGS) entry which is preliminary data.</text>
</comment>
<name>A0A9Q1GWM0_9CARY</name>
<evidence type="ECO:0000256" key="1">
    <source>
        <dbReference type="SAM" id="MobiDB-lite"/>
    </source>
</evidence>
<accession>A0A9Q1GWM0</accession>
<feature type="compositionally biased region" description="Acidic residues" evidence="1">
    <location>
        <begin position="145"/>
        <end position="158"/>
    </location>
</feature>
<gene>
    <name evidence="3" type="ORF">Cgig2_003655</name>
</gene>
<keyword evidence="2" id="KW-0812">Transmembrane</keyword>
<feature type="region of interest" description="Disordered" evidence="1">
    <location>
        <begin position="140"/>
        <end position="162"/>
    </location>
</feature>
<dbReference type="EMBL" id="JAKOGI010001275">
    <property type="protein sequence ID" value="KAJ8426534.1"/>
    <property type="molecule type" value="Genomic_DNA"/>
</dbReference>
<dbReference type="Proteomes" id="UP001153076">
    <property type="component" value="Unassembled WGS sequence"/>
</dbReference>